<reference evidence="1 2" key="2">
    <citation type="submission" date="2014-05" db="EMBL/GenBank/DDBJ databases">
        <title>Genome sequence of the 3-chlorobenzoate degrading bacterium Pseudomonas knackmussii B13 shows multiple evidence for horizontal gene transfer.</title>
        <authorList>
            <person name="Miyazaki R."/>
            <person name="Bertelli C."/>
            <person name="Falquet L."/>
            <person name="Robinson-Rechavi M."/>
            <person name="Gharib W."/>
            <person name="Roy S."/>
            <person name="Van der Meer J.R."/>
        </authorList>
    </citation>
    <scope>NUCLEOTIDE SEQUENCE [LARGE SCALE GENOMIC DNA]</scope>
    <source>
        <strain evidence="1 2">B13</strain>
    </source>
</reference>
<dbReference type="OrthoDB" id="7014575at2"/>
<proteinExistence type="predicted"/>
<evidence type="ECO:0000313" key="2">
    <source>
        <dbReference type="Proteomes" id="UP000025241"/>
    </source>
</evidence>
<dbReference type="PATRIC" id="fig|1301098.3.peg.4366"/>
<evidence type="ECO:0000313" key="1">
    <source>
        <dbReference type="EMBL" id="CDF85685.1"/>
    </source>
</evidence>
<dbReference type="HOGENOM" id="CLU_199053_0_0_6"/>
<dbReference type="KEGG" id="pkc:PKB_4360"/>
<keyword evidence="2" id="KW-1185">Reference proteome</keyword>
<reference evidence="1 2" key="1">
    <citation type="submission" date="2013-03" db="EMBL/GenBank/DDBJ databases">
        <authorList>
            <person name="Linke B."/>
        </authorList>
    </citation>
    <scope>NUCLEOTIDE SEQUENCE [LARGE SCALE GENOMIC DNA]</scope>
    <source>
        <strain evidence="1 2">B13</strain>
    </source>
</reference>
<name>A0A024HKW9_PSEKB</name>
<protein>
    <submittedName>
        <fullName evidence="1">Uncharacterized protein</fullName>
    </submittedName>
</protein>
<sequence>MPLALLVLTALALGLYLHIGRSSERDLEQASLLPFADDPEAAGRMSAATGLQCERLVNPLDDSISEPSLLA</sequence>
<dbReference type="Proteomes" id="UP000025241">
    <property type="component" value="Chromosome I"/>
</dbReference>
<accession>A0A024HKW9</accession>
<dbReference type="AlphaFoldDB" id="A0A024HKW9"/>
<organism evidence="1 2">
    <name type="scientific">Pseudomonas knackmussii (strain DSM 6978 / CCUG 54928 / LMG 23759 / B13)</name>
    <dbReference type="NCBI Taxonomy" id="1301098"/>
    <lineage>
        <taxon>Bacteria</taxon>
        <taxon>Pseudomonadati</taxon>
        <taxon>Pseudomonadota</taxon>
        <taxon>Gammaproteobacteria</taxon>
        <taxon>Pseudomonadales</taxon>
        <taxon>Pseudomonadaceae</taxon>
        <taxon>Pseudomonas</taxon>
    </lineage>
</organism>
<dbReference type="EMBL" id="HG322950">
    <property type="protein sequence ID" value="CDF85685.1"/>
    <property type="molecule type" value="Genomic_DNA"/>
</dbReference>
<dbReference type="RefSeq" id="WP_043254346.1">
    <property type="nucleotide sequence ID" value="NZ_HG322950.1"/>
</dbReference>
<gene>
    <name evidence="1" type="ORF">PKB_4360</name>
</gene>